<dbReference type="EMBL" id="JADIIL010000039">
    <property type="protein sequence ID" value="MBF4476105.1"/>
    <property type="molecule type" value="Genomic_DNA"/>
</dbReference>
<dbReference type="Proteomes" id="UP000606900">
    <property type="component" value="Unassembled WGS sequence"/>
</dbReference>
<evidence type="ECO:0000313" key="1">
    <source>
        <dbReference type="EMBL" id="AIS32647.1"/>
    </source>
</evidence>
<proteinExistence type="predicted"/>
<dbReference type="STRING" id="2162.BRM9_1839"/>
<dbReference type="GeneID" id="60431111"/>
<dbReference type="OrthoDB" id="102288at2157"/>
<name>A0A089ZEX9_METFO</name>
<dbReference type="KEGG" id="mfi:DSM1535_0022"/>
<reference evidence="2" key="2">
    <citation type="submission" date="2014-08" db="EMBL/GenBank/DDBJ databases">
        <authorList>
            <person name="Wibberg D."/>
        </authorList>
    </citation>
    <scope>NUCLEOTIDE SEQUENCE</scope>
</reference>
<dbReference type="PATRIC" id="fig|2162.9.peg.23"/>
<evidence type="ECO:0008006" key="5">
    <source>
        <dbReference type="Google" id="ProtNLM"/>
    </source>
</evidence>
<evidence type="ECO:0000313" key="4">
    <source>
        <dbReference type="Proteomes" id="UP000029661"/>
    </source>
</evidence>
<evidence type="ECO:0000313" key="3">
    <source>
        <dbReference type="EMBL" id="MBF4476105.1"/>
    </source>
</evidence>
<dbReference type="KEGG" id="mfc:BRM9_1839"/>
<reference evidence="3" key="3">
    <citation type="submission" date="2020-10" db="EMBL/GenBank/DDBJ databases">
        <title>Dehalococcoides mccartyi of a TCE/Cr reducing biochatode.</title>
        <authorList>
            <person name="Matturro B."/>
        </authorList>
    </citation>
    <scope>NUCLEOTIDE SEQUENCE</scope>
    <source>
        <strain evidence="3">Bin2</strain>
    </source>
</reference>
<dbReference type="EMBL" id="CP006933">
    <property type="protein sequence ID" value="AIS32647.1"/>
    <property type="molecule type" value="Genomic_DNA"/>
</dbReference>
<dbReference type="Proteomes" id="UP000029661">
    <property type="component" value="Chromosome"/>
</dbReference>
<evidence type="ECO:0000313" key="2">
    <source>
        <dbReference type="EMBL" id="CEA12388.1"/>
    </source>
</evidence>
<dbReference type="EMBL" id="LN515531">
    <property type="protein sequence ID" value="CEA12388.1"/>
    <property type="molecule type" value="Genomic_DNA"/>
</dbReference>
<organism evidence="1 4">
    <name type="scientific">Methanobacterium formicicum</name>
    <dbReference type="NCBI Taxonomy" id="2162"/>
    <lineage>
        <taxon>Archaea</taxon>
        <taxon>Methanobacteriati</taxon>
        <taxon>Methanobacteriota</taxon>
        <taxon>Methanomada group</taxon>
        <taxon>Methanobacteria</taxon>
        <taxon>Methanobacteriales</taxon>
        <taxon>Methanobacteriaceae</taxon>
        <taxon>Methanobacterium</taxon>
    </lineage>
</organism>
<gene>
    <name evidence="1" type="ORF">BRM9_1839</name>
    <name evidence="2" type="ORF">DSM1535_0022</name>
    <name evidence="3" type="ORF">ISP06_11660</name>
</gene>
<dbReference type="RefSeq" id="WP_144405504.1">
    <property type="nucleotide sequence ID" value="NZ_CALCVY010000268.1"/>
</dbReference>
<dbReference type="AlphaFoldDB" id="A0A089ZEX9"/>
<protein>
    <recommendedName>
        <fullName evidence="5">Hydrogenase maturation nickel metallochaperone HypA</fullName>
    </recommendedName>
</protein>
<accession>A0A089ZEX9</accession>
<sequence length="51" mass="5783">MCTVGGPMADIKMKKLKTKRYRCLDCDNEFNGIGRRVVCPSCQSDNVEELE</sequence>
<reference evidence="1 4" key="1">
    <citation type="submission" date="2013-12" db="EMBL/GenBank/DDBJ databases">
        <title>The complete genome sequence of Methanobacterium sp. BRM9.</title>
        <authorList>
            <consortium name="Pastoral Greenhouse Gas Research Consortium"/>
            <person name="Kelly W.J."/>
            <person name="Leahy S.C."/>
            <person name="Perry R."/>
            <person name="Li D."/>
            <person name="Altermann E."/>
            <person name="Lambie S.C."/>
            <person name="Attwood G.T."/>
        </authorList>
    </citation>
    <scope>NUCLEOTIDE SEQUENCE [LARGE SCALE GENOMIC DNA]</scope>
    <source>
        <strain evidence="1 4">BRM9</strain>
    </source>
</reference>